<feature type="transmembrane region" description="Helical" evidence="8">
    <location>
        <begin position="372"/>
        <end position="393"/>
    </location>
</feature>
<dbReference type="InterPro" id="IPR004812">
    <property type="entry name" value="Efflux_drug-R_Bcr/CmlA"/>
</dbReference>
<feature type="transmembrane region" description="Helical" evidence="8">
    <location>
        <begin position="55"/>
        <end position="75"/>
    </location>
</feature>
<dbReference type="AlphaFoldDB" id="A0A2C9CNU4"/>
<dbReference type="EMBL" id="OCTN01000001">
    <property type="protein sequence ID" value="SOH92870.1"/>
    <property type="molecule type" value="Genomic_DNA"/>
</dbReference>
<keyword evidence="8" id="KW-0997">Cell inner membrane</keyword>
<keyword evidence="6 8" id="KW-1133">Transmembrane helix</keyword>
<keyword evidence="3 8" id="KW-0813">Transport</keyword>
<dbReference type="PROSITE" id="PS00216">
    <property type="entry name" value="SUGAR_TRANSPORT_1"/>
    <property type="match status" value="1"/>
</dbReference>
<evidence type="ECO:0000256" key="5">
    <source>
        <dbReference type="ARBA" id="ARBA00022692"/>
    </source>
</evidence>
<dbReference type="InterPro" id="IPR020846">
    <property type="entry name" value="MFS_dom"/>
</dbReference>
<dbReference type="Gene3D" id="1.20.1720.10">
    <property type="entry name" value="Multidrug resistance protein D"/>
    <property type="match status" value="1"/>
</dbReference>
<keyword evidence="11" id="KW-1185">Reference proteome</keyword>
<dbReference type="InterPro" id="IPR036259">
    <property type="entry name" value="MFS_trans_sf"/>
</dbReference>
<dbReference type="GO" id="GO:0042910">
    <property type="term" value="F:xenobiotic transmembrane transporter activity"/>
    <property type="evidence" value="ECO:0007669"/>
    <property type="project" value="InterPro"/>
</dbReference>
<dbReference type="CDD" id="cd17320">
    <property type="entry name" value="MFS_MdfA_MDR_like"/>
    <property type="match status" value="1"/>
</dbReference>
<feature type="transmembrane region" description="Helical" evidence="8">
    <location>
        <begin position="310"/>
        <end position="331"/>
    </location>
</feature>
<feature type="transmembrane region" description="Helical" evidence="8">
    <location>
        <begin position="343"/>
        <end position="366"/>
    </location>
</feature>
<evidence type="ECO:0000313" key="10">
    <source>
        <dbReference type="EMBL" id="SOH92870.1"/>
    </source>
</evidence>
<dbReference type="GO" id="GO:1990961">
    <property type="term" value="P:xenobiotic detoxification by transmembrane export across the plasma membrane"/>
    <property type="evidence" value="ECO:0007669"/>
    <property type="project" value="InterPro"/>
</dbReference>
<feature type="transmembrane region" description="Helical" evidence="8">
    <location>
        <begin position="258"/>
        <end position="278"/>
    </location>
</feature>
<evidence type="ECO:0000256" key="7">
    <source>
        <dbReference type="ARBA" id="ARBA00023136"/>
    </source>
</evidence>
<feature type="domain" description="Major facilitator superfamily (MFS) profile" evidence="9">
    <location>
        <begin position="13"/>
        <end position="401"/>
    </location>
</feature>
<dbReference type="GO" id="GO:0005886">
    <property type="term" value="C:plasma membrane"/>
    <property type="evidence" value="ECO:0007669"/>
    <property type="project" value="UniProtKB-SubCell"/>
</dbReference>
<dbReference type="OrthoDB" id="9800416at2"/>
<protein>
    <recommendedName>
        <fullName evidence="8">Bcr/CflA family efflux transporter</fullName>
    </recommendedName>
</protein>
<organism evidence="10 11">
    <name type="scientific">Pontivivens marinum</name>
    <dbReference type="NCBI Taxonomy" id="1690039"/>
    <lineage>
        <taxon>Bacteria</taxon>
        <taxon>Pseudomonadati</taxon>
        <taxon>Pseudomonadota</taxon>
        <taxon>Alphaproteobacteria</taxon>
        <taxon>Rhodobacterales</taxon>
        <taxon>Paracoccaceae</taxon>
        <taxon>Pontivivens</taxon>
    </lineage>
</organism>
<feature type="transmembrane region" description="Helical" evidence="8">
    <location>
        <begin position="82"/>
        <end position="102"/>
    </location>
</feature>
<comment type="caution">
    <text evidence="8">Lacks conserved residue(s) required for the propagation of feature annotation.</text>
</comment>
<proteinExistence type="inferred from homology"/>
<gene>
    <name evidence="10" type="ORF">SAMN06273572_101720</name>
</gene>
<dbReference type="Pfam" id="PF07690">
    <property type="entry name" value="MFS_1"/>
    <property type="match status" value="1"/>
</dbReference>
<dbReference type="PANTHER" id="PTHR23502">
    <property type="entry name" value="MAJOR FACILITATOR SUPERFAMILY"/>
    <property type="match status" value="1"/>
</dbReference>
<evidence type="ECO:0000256" key="2">
    <source>
        <dbReference type="ARBA" id="ARBA00006236"/>
    </source>
</evidence>
<evidence type="ECO:0000256" key="6">
    <source>
        <dbReference type="ARBA" id="ARBA00022989"/>
    </source>
</evidence>
<evidence type="ECO:0000256" key="4">
    <source>
        <dbReference type="ARBA" id="ARBA00022475"/>
    </source>
</evidence>
<keyword evidence="5 8" id="KW-0812">Transmembrane</keyword>
<accession>A0A2C9CNU4</accession>
<dbReference type="InterPro" id="IPR005829">
    <property type="entry name" value="Sugar_transporter_CS"/>
</dbReference>
<evidence type="ECO:0000256" key="8">
    <source>
        <dbReference type="RuleBase" id="RU365088"/>
    </source>
</evidence>
<comment type="subcellular location">
    <subcellularLocation>
        <location evidence="8">Cell inner membrane</location>
        <topology evidence="8">Multi-pass membrane protein</topology>
    </subcellularLocation>
    <subcellularLocation>
        <location evidence="1">Cell membrane</location>
        <topology evidence="1">Multi-pass membrane protein</topology>
    </subcellularLocation>
</comment>
<dbReference type="Proteomes" id="UP000220034">
    <property type="component" value="Unassembled WGS sequence"/>
</dbReference>
<dbReference type="NCBIfam" id="TIGR00710">
    <property type="entry name" value="efflux_Bcr_CflA"/>
    <property type="match status" value="1"/>
</dbReference>
<dbReference type="InterPro" id="IPR011701">
    <property type="entry name" value="MFS"/>
</dbReference>
<feature type="transmembrane region" description="Helical" evidence="8">
    <location>
        <begin position="285"/>
        <end position="304"/>
    </location>
</feature>
<dbReference type="PANTHER" id="PTHR23502:SF132">
    <property type="entry name" value="POLYAMINE TRANSPORTER 2-RELATED"/>
    <property type="match status" value="1"/>
</dbReference>
<evidence type="ECO:0000256" key="3">
    <source>
        <dbReference type="ARBA" id="ARBA00022448"/>
    </source>
</evidence>
<dbReference type="PROSITE" id="PS50850">
    <property type="entry name" value="MFS"/>
    <property type="match status" value="1"/>
</dbReference>
<feature type="transmembrane region" description="Helical" evidence="8">
    <location>
        <begin position="12"/>
        <end position="35"/>
    </location>
</feature>
<comment type="similarity">
    <text evidence="2 8">Belongs to the major facilitator superfamily. Bcr/CmlA family.</text>
</comment>
<keyword evidence="4" id="KW-1003">Cell membrane</keyword>
<evidence type="ECO:0000259" key="9">
    <source>
        <dbReference type="PROSITE" id="PS50850"/>
    </source>
</evidence>
<reference evidence="11" key="1">
    <citation type="submission" date="2017-09" db="EMBL/GenBank/DDBJ databases">
        <authorList>
            <person name="Varghese N."/>
            <person name="Submissions S."/>
        </authorList>
    </citation>
    <scope>NUCLEOTIDE SEQUENCE [LARGE SCALE GENOMIC DNA]</scope>
    <source>
        <strain evidence="11">C7</strain>
    </source>
</reference>
<keyword evidence="7 8" id="KW-0472">Membrane</keyword>
<dbReference type="SUPFAM" id="SSF103473">
    <property type="entry name" value="MFS general substrate transporter"/>
    <property type="match status" value="1"/>
</dbReference>
<evidence type="ECO:0000256" key="1">
    <source>
        <dbReference type="ARBA" id="ARBA00004651"/>
    </source>
</evidence>
<dbReference type="RefSeq" id="WP_097928426.1">
    <property type="nucleotide sequence ID" value="NZ_OCTN01000001.1"/>
</dbReference>
<feature type="transmembrane region" description="Helical" evidence="8">
    <location>
        <begin position="223"/>
        <end position="246"/>
    </location>
</feature>
<evidence type="ECO:0000313" key="11">
    <source>
        <dbReference type="Proteomes" id="UP000220034"/>
    </source>
</evidence>
<name>A0A2C9CNU4_9RHOB</name>
<feature type="transmembrane region" description="Helical" evidence="8">
    <location>
        <begin position="166"/>
        <end position="186"/>
    </location>
</feature>
<sequence>MTDVSPRHAPLGFNAFVAMVAALMGLNALAIDIMLPGLPAIGQAFGLDDPNRAQVVIVAYMAGFGGGQLFIGLLADRFGRKPVLLFGLVAYALAALACIIAPSFEMLLAARVVQGIASAAPRVISTAVVRDCYSGRQMAQVISLSMTIFMAVPVMAPSIGQGILLIAPWQAVFGVLALYAVVMAWICGTKMPETLAVEDRRPIRIPAIVEAFRSVLGSRMTMGYTLAAGAFMGALFGFVTCAQQVLGEVMGLGNMFPVVFAVIAGSIAFSSFLNAWLVERWGMRFLSHSAVLIFLTLAVILFLTATTITLIPFLILLSFMMLMVGLTFSNFNALAMEPQGHVAGTASSLIGAITVTMGTLIGSAIGQSFDDTIVPLSVGYVFCGLVTLAILLVTEKGRLLSRGTDAER</sequence>